<dbReference type="PANTHER" id="PTHR24421">
    <property type="entry name" value="NITRATE/NITRITE SENSOR PROTEIN NARX-RELATED"/>
    <property type="match status" value="1"/>
</dbReference>
<keyword evidence="9" id="KW-0812">Transmembrane</keyword>
<dbReference type="GO" id="GO:0000155">
    <property type="term" value="F:phosphorelay sensor kinase activity"/>
    <property type="evidence" value="ECO:0007669"/>
    <property type="project" value="InterPro"/>
</dbReference>
<dbReference type="GO" id="GO:0016020">
    <property type="term" value="C:membrane"/>
    <property type="evidence" value="ECO:0007669"/>
    <property type="project" value="InterPro"/>
</dbReference>
<keyword evidence="6 12" id="KW-0418">Kinase</keyword>
<comment type="catalytic activity">
    <reaction evidence="1">
        <text>ATP + protein L-histidine = ADP + protein N-phospho-L-histidine.</text>
        <dbReference type="EC" id="2.7.13.3"/>
    </reaction>
</comment>
<evidence type="ECO:0000256" key="8">
    <source>
        <dbReference type="ARBA" id="ARBA00023012"/>
    </source>
</evidence>
<keyword evidence="5" id="KW-0547">Nucleotide-binding</keyword>
<dbReference type="EMBL" id="CP033926">
    <property type="protein sequence ID" value="AZB01819.1"/>
    <property type="molecule type" value="Genomic_DNA"/>
</dbReference>
<dbReference type="InterPro" id="IPR050482">
    <property type="entry name" value="Sensor_HK_TwoCompSys"/>
</dbReference>
<dbReference type="RefSeq" id="WP_076357739.1">
    <property type="nucleotide sequence ID" value="NZ_CP033926.1"/>
</dbReference>
<proteinExistence type="predicted"/>
<accession>A0A1N7KNW3</accession>
<evidence type="ECO:0000313" key="12">
    <source>
        <dbReference type="EMBL" id="SIS63299.1"/>
    </source>
</evidence>
<gene>
    <name evidence="11" type="ORF">EG359_20475</name>
    <name evidence="12" type="ORF">SAMN05421768_1175</name>
</gene>
<dbReference type="PANTHER" id="PTHR24421:SF10">
    <property type="entry name" value="NITRATE_NITRITE SENSOR PROTEIN NARQ"/>
    <property type="match status" value="1"/>
</dbReference>
<dbReference type="Proteomes" id="UP000186106">
    <property type="component" value="Unassembled WGS sequence"/>
</dbReference>
<keyword evidence="9" id="KW-1133">Transmembrane helix</keyword>
<feature type="domain" description="Histidine kinase/HSP90-like ATPase" evidence="10">
    <location>
        <begin position="897"/>
        <end position="986"/>
    </location>
</feature>
<dbReference type="InterPro" id="IPR003594">
    <property type="entry name" value="HATPase_dom"/>
</dbReference>
<keyword evidence="4" id="KW-0808">Transferase</keyword>
<evidence type="ECO:0000256" key="4">
    <source>
        <dbReference type="ARBA" id="ARBA00022679"/>
    </source>
</evidence>
<dbReference type="CDD" id="cd16917">
    <property type="entry name" value="HATPase_UhpB-NarQ-NarX-like"/>
    <property type="match status" value="1"/>
</dbReference>
<dbReference type="AlphaFoldDB" id="A0A1N7KNW3"/>
<evidence type="ECO:0000256" key="5">
    <source>
        <dbReference type="ARBA" id="ARBA00022741"/>
    </source>
</evidence>
<evidence type="ECO:0000313" key="14">
    <source>
        <dbReference type="Proteomes" id="UP000279541"/>
    </source>
</evidence>
<evidence type="ECO:0000313" key="11">
    <source>
        <dbReference type="EMBL" id="AZB01819.1"/>
    </source>
</evidence>
<evidence type="ECO:0000256" key="6">
    <source>
        <dbReference type="ARBA" id="ARBA00022777"/>
    </source>
</evidence>
<evidence type="ECO:0000259" key="10">
    <source>
        <dbReference type="SMART" id="SM00387"/>
    </source>
</evidence>
<name>A0A1N7KNW3_9FLAO</name>
<keyword evidence="8" id="KW-0902">Two-component regulatory system</keyword>
<dbReference type="EC" id="2.7.13.3" evidence="2"/>
<dbReference type="Gene3D" id="3.30.565.10">
    <property type="entry name" value="Histidine kinase-like ATPase, C-terminal domain"/>
    <property type="match status" value="1"/>
</dbReference>
<dbReference type="Gene3D" id="1.20.5.1930">
    <property type="match status" value="1"/>
</dbReference>
<dbReference type="InterPro" id="IPR013783">
    <property type="entry name" value="Ig-like_fold"/>
</dbReference>
<keyword evidence="14" id="KW-1185">Reference proteome</keyword>
<evidence type="ECO:0000256" key="2">
    <source>
        <dbReference type="ARBA" id="ARBA00012438"/>
    </source>
</evidence>
<keyword evidence="3" id="KW-0597">Phosphoprotein</keyword>
<dbReference type="Proteomes" id="UP000279541">
    <property type="component" value="Chromosome"/>
</dbReference>
<dbReference type="Gene3D" id="2.60.40.10">
    <property type="entry name" value="Immunoglobulins"/>
    <property type="match status" value="1"/>
</dbReference>
<dbReference type="GO" id="GO:0046983">
    <property type="term" value="F:protein dimerization activity"/>
    <property type="evidence" value="ECO:0007669"/>
    <property type="project" value="InterPro"/>
</dbReference>
<protein>
    <recommendedName>
        <fullName evidence="2">histidine kinase</fullName>
        <ecNumber evidence="2">2.7.13.3</ecNumber>
    </recommendedName>
</protein>
<dbReference type="GO" id="GO:0005524">
    <property type="term" value="F:ATP binding"/>
    <property type="evidence" value="ECO:0007669"/>
    <property type="project" value="UniProtKB-KW"/>
</dbReference>
<dbReference type="InterPro" id="IPR036890">
    <property type="entry name" value="HATPase_C_sf"/>
</dbReference>
<dbReference type="SUPFAM" id="SSF50998">
    <property type="entry name" value="Quinoprotein alcohol dehydrogenase-like"/>
    <property type="match status" value="1"/>
</dbReference>
<dbReference type="KEGG" id="cjt:EG359_20475"/>
<evidence type="ECO:0000256" key="1">
    <source>
        <dbReference type="ARBA" id="ARBA00000085"/>
    </source>
</evidence>
<dbReference type="OrthoDB" id="9809670at2"/>
<evidence type="ECO:0000256" key="7">
    <source>
        <dbReference type="ARBA" id="ARBA00022840"/>
    </source>
</evidence>
<keyword evidence="9" id="KW-0472">Membrane</keyword>
<dbReference type="InterPro" id="IPR011047">
    <property type="entry name" value="Quinoprotein_ADH-like_sf"/>
</dbReference>
<keyword evidence="7" id="KW-0067">ATP-binding</keyword>
<reference evidence="11 14" key="2">
    <citation type="submission" date="2018-11" db="EMBL/GenBank/DDBJ databases">
        <title>Proposal to divide the Flavobacteriaceae and reorganize its genera based on Amino Acid Identity values calculated from whole genome sequences.</title>
        <authorList>
            <person name="Nicholson A.C."/>
            <person name="Gulvik C.A."/>
            <person name="Whitney A.M."/>
            <person name="Humrighouse B.W."/>
            <person name="Bell M."/>
            <person name="Holmes B."/>
            <person name="Steigerwalt A.G."/>
            <person name="Villarma A."/>
            <person name="Sheth M."/>
            <person name="Batra D."/>
            <person name="Pryor J."/>
            <person name="Bernardet J.-F."/>
            <person name="Hugo C."/>
            <person name="Kampfer P."/>
            <person name="Newman J."/>
            <person name="McQuiston J.R."/>
        </authorList>
    </citation>
    <scope>NUCLEOTIDE SEQUENCE [LARGE SCALE GENOMIC DNA]</scope>
    <source>
        <strain evidence="11 14">DSM 16927</strain>
    </source>
</reference>
<evidence type="ECO:0000256" key="9">
    <source>
        <dbReference type="SAM" id="Phobius"/>
    </source>
</evidence>
<feature type="transmembrane region" description="Helical" evidence="9">
    <location>
        <begin position="750"/>
        <end position="769"/>
    </location>
</feature>
<dbReference type="STRING" id="112234.SAMN05421768_1175"/>
<dbReference type="SMART" id="SM00387">
    <property type="entry name" value="HATPase_c"/>
    <property type="match status" value="1"/>
</dbReference>
<dbReference type="InterPro" id="IPR011712">
    <property type="entry name" value="Sig_transdc_His_kin_sub3_dim/P"/>
</dbReference>
<dbReference type="EMBL" id="FTNZ01000017">
    <property type="protein sequence ID" value="SIS63299.1"/>
    <property type="molecule type" value="Genomic_DNA"/>
</dbReference>
<dbReference type="SUPFAM" id="SSF55874">
    <property type="entry name" value="ATPase domain of HSP90 chaperone/DNA topoisomerase II/histidine kinase"/>
    <property type="match status" value="1"/>
</dbReference>
<dbReference type="Gene3D" id="2.130.10.10">
    <property type="entry name" value="YVTN repeat-like/Quinoprotein amine dehydrogenase"/>
    <property type="match status" value="2"/>
</dbReference>
<sequence>MKFLCIFFLFLITLFFSQGNPVYFSKKKITQEDGLSQGSNYFRFEDRKGFMWITCNDALNRYDGSSVKVYNLNRFFKNCPALQQGYGFAEDEKNLYIGSTRGLYVYDYETDIFSFIDVYKNISTSKTAMPIGFSEGKIWIFNETYQLVSFDVRSKKIKLEVQVPIEPIKSIHVYDNEGNLFYFRMPFIDKHNNICFIGKNEVAVYNLITKKSSKVIQPKDTDEMLCSAYDKKNDQLFIGTQNKGILVLEKQYQHFFYILNNKKSIGSIAINEDNIFFNSDLIFNVFDRKIKRNTSLESNPLGYVFGFDKVGRLWSCDDGVGQIIMNFKGNMLQNYNDIQNGHPAFKSGVGNFTELSDGKVLIQSEILFDYKTFMSKTLENSSSRSYQNPYSKDIWMISNHPATTFEFERLSQNFTKKIQINIEKSKFGVFQNMTFFKNSFPLLAFSTGLFWLNTEDKKLEKITSLPKKNSFFISKISGDRIAVSYLNGDMVLAKLHSDNSLENLGKILPGMQSFYLQEYEKKQQFWAGTNEGVFLLDKNFKILKKFDSNNGLAGTYIYGILMDDFGKIWCSHQRGLSSIDTENYSIINFDKNDGIQHWDFNNRAFLKTSDGTLFFGGVNGFNFFKPPLQFKSFYKPEIYFDEIRINNAIFSYQKGLNSLKILDLKNDENNVTIKAFIKDLEFGEIRELMYRIKSTDHSWKKIPKKTPLILTGLAPGKYEVEFAYTDKFSKKIISQKSLQLNIQKAFYQSYWFWGILGGLFFGGIIYAVGRWKLFKQKNEFSEKMALEKQREKITADLHDDIGSTLSSLQINSVIANQLIDKQKLPEAKNVLIKIENQSQKLSENIGDFVWSMKPNETALMTLSTRIRNFANEILGNTNINYHIKIDENIDQEITDFAMRKNIILIVKEALNNAAKYSNAKDLQLNFVQNNSNFLLKISDDGIGFELPVKIGNGLQNMKKRAEEMNGIFEITSTKGTHIKISIPKIRDQYP</sequence>
<reference evidence="12 13" key="1">
    <citation type="submission" date="2017-01" db="EMBL/GenBank/DDBJ databases">
        <authorList>
            <person name="Mah S.A."/>
            <person name="Swanson W.J."/>
            <person name="Moy G.W."/>
            <person name="Vacquier V.D."/>
        </authorList>
    </citation>
    <scope>NUCLEOTIDE SEQUENCE [LARGE SCALE GENOMIC DNA]</scope>
    <source>
        <strain evidence="12 13">DSM 16927</strain>
    </source>
</reference>
<evidence type="ECO:0000256" key="3">
    <source>
        <dbReference type="ARBA" id="ARBA00022553"/>
    </source>
</evidence>
<dbReference type="Pfam" id="PF07730">
    <property type="entry name" value="HisKA_3"/>
    <property type="match status" value="1"/>
</dbReference>
<organism evidence="12 13">
    <name type="scientific">Chryseobacterium joostei</name>
    <dbReference type="NCBI Taxonomy" id="112234"/>
    <lineage>
        <taxon>Bacteria</taxon>
        <taxon>Pseudomonadati</taxon>
        <taxon>Bacteroidota</taxon>
        <taxon>Flavobacteriia</taxon>
        <taxon>Flavobacteriales</taxon>
        <taxon>Weeksellaceae</taxon>
        <taxon>Chryseobacterium group</taxon>
        <taxon>Chryseobacterium</taxon>
    </lineage>
</organism>
<evidence type="ECO:0000313" key="13">
    <source>
        <dbReference type="Proteomes" id="UP000186106"/>
    </source>
</evidence>
<dbReference type="InterPro" id="IPR015943">
    <property type="entry name" value="WD40/YVTN_repeat-like_dom_sf"/>
</dbReference>